<keyword evidence="3" id="KW-1185">Reference proteome</keyword>
<dbReference type="Gramene" id="C.cajan_16040.t">
    <property type="protein sequence ID" value="C.cajan_16040.t.cds1"/>
    <property type="gene ID" value="C.cajan_16040"/>
</dbReference>
<gene>
    <name evidence="2" type="ORF">KK1_016507</name>
</gene>
<dbReference type="InterPro" id="IPR000477">
    <property type="entry name" value="RT_dom"/>
</dbReference>
<dbReference type="InterPro" id="IPR043502">
    <property type="entry name" value="DNA/RNA_pol_sf"/>
</dbReference>
<dbReference type="PROSITE" id="PS50878">
    <property type="entry name" value="RT_POL"/>
    <property type="match status" value="1"/>
</dbReference>
<protein>
    <submittedName>
        <fullName evidence="2">Retrovirus-related Pol polyprotein LINE-1</fullName>
    </submittedName>
</protein>
<dbReference type="AlphaFoldDB" id="A0A151T4L8"/>
<sequence length="201" mass="22795">MVNEAFQHGKGDSKLLDILITLIPKTSNPTCWKELRPISLCNVSYKIISKVLVNRLRPLLQDLINPLQGSFLPGRGPRDNSIIAQEVLHHINHHRGKKGLLAIKIDLEKAYDRLSWDFLQQTLLEFGFPGRIVSLIMWGVCETSLSILWNGSKLDPFTPSRGLRQGDPLAPYLFLLCMEKLGLLIHQQIRDGNWIPVTISK</sequence>
<dbReference type="Pfam" id="PF00078">
    <property type="entry name" value="RVT_1"/>
    <property type="match status" value="1"/>
</dbReference>
<dbReference type="STRING" id="3821.A0A151T4L8"/>
<accession>A0A151T4L8</accession>
<dbReference type="EMBL" id="CM003610">
    <property type="protein sequence ID" value="KYP61992.1"/>
    <property type="molecule type" value="Genomic_DNA"/>
</dbReference>
<dbReference type="OMA" id="WVIRIFV"/>
<dbReference type="PANTHER" id="PTHR31635">
    <property type="entry name" value="REVERSE TRANSCRIPTASE DOMAIN-CONTAINING PROTEIN-RELATED"/>
    <property type="match status" value="1"/>
</dbReference>
<dbReference type="Proteomes" id="UP000075243">
    <property type="component" value="Chromosome 8"/>
</dbReference>
<dbReference type="CDD" id="cd01650">
    <property type="entry name" value="RT_nLTR_like"/>
    <property type="match status" value="1"/>
</dbReference>
<reference evidence="2 3" key="1">
    <citation type="journal article" date="2012" name="Nat. Biotechnol.">
        <title>Draft genome sequence of pigeonpea (Cajanus cajan), an orphan legume crop of resource-poor farmers.</title>
        <authorList>
            <person name="Varshney R.K."/>
            <person name="Chen W."/>
            <person name="Li Y."/>
            <person name="Bharti A.K."/>
            <person name="Saxena R.K."/>
            <person name="Schlueter J.A."/>
            <person name="Donoghue M.T."/>
            <person name="Azam S."/>
            <person name="Fan G."/>
            <person name="Whaley A.M."/>
            <person name="Farmer A.D."/>
            <person name="Sheridan J."/>
            <person name="Iwata A."/>
            <person name="Tuteja R."/>
            <person name="Penmetsa R.V."/>
            <person name="Wu W."/>
            <person name="Upadhyaya H.D."/>
            <person name="Yang S.P."/>
            <person name="Shah T."/>
            <person name="Saxena K.B."/>
            <person name="Michael T."/>
            <person name="McCombie W.R."/>
            <person name="Yang B."/>
            <person name="Zhang G."/>
            <person name="Yang H."/>
            <person name="Wang J."/>
            <person name="Spillane C."/>
            <person name="Cook D.R."/>
            <person name="May G.D."/>
            <person name="Xu X."/>
            <person name="Jackson S.A."/>
        </authorList>
    </citation>
    <scope>NUCLEOTIDE SEQUENCE [LARGE SCALE GENOMIC DNA]</scope>
    <source>
        <strain evidence="3">cv. Asha</strain>
    </source>
</reference>
<dbReference type="PANTHER" id="PTHR31635:SF196">
    <property type="entry name" value="REVERSE TRANSCRIPTASE DOMAIN-CONTAINING PROTEIN-RELATED"/>
    <property type="match status" value="1"/>
</dbReference>
<evidence type="ECO:0000313" key="3">
    <source>
        <dbReference type="Proteomes" id="UP000075243"/>
    </source>
</evidence>
<feature type="domain" description="Reverse transcriptase" evidence="1">
    <location>
        <begin position="4"/>
        <end position="201"/>
    </location>
</feature>
<dbReference type="SUPFAM" id="SSF56672">
    <property type="entry name" value="DNA/RNA polymerases"/>
    <property type="match status" value="1"/>
</dbReference>
<evidence type="ECO:0000313" key="2">
    <source>
        <dbReference type="EMBL" id="KYP61992.1"/>
    </source>
</evidence>
<organism evidence="2 3">
    <name type="scientific">Cajanus cajan</name>
    <name type="common">Pigeon pea</name>
    <name type="synonym">Cajanus indicus</name>
    <dbReference type="NCBI Taxonomy" id="3821"/>
    <lineage>
        <taxon>Eukaryota</taxon>
        <taxon>Viridiplantae</taxon>
        <taxon>Streptophyta</taxon>
        <taxon>Embryophyta</taxon>
        <taxon>Tracheophyta</taxon>
        <taxon>Spermatophyta</taxon>
        <taxon>Magnoliopsida</taxon>
        <taxon>eudicotyledons</taxon>
        <taxon>Gunneridae</taxon>
        <taxon>Pentapetalae</taxon>
        <taxon>rosids</taxon>
        <taxon>fabids</taxon>
        <taxon>Fabales</taxon>
        <taxon>Fabaceae</taxon>
        <taxon>Papilionoideae</taxon>
        <taxon>50 kb inversion clade</taxon>
        <taxon>NPAAA clade</taxon>
        <taxon>indigoferoid/millettioid clade</taxon>
        <taxon>Phaseoleae</taxon>
        <taxon>Cajanus</taxon>
    </lineage>
</organism>
<evidence type="ECO:0000259" key="1">
    <source>
        <dbReference type="PROSITE" id="PS50878"/>
    </source>
</evidence>
<name>A0A151T4L8_CAJCA</name>
<proteinExistence type="predicted"/>